<dbReference type="SUPFAM" id="SSF54285">
    <property type="entry name" value="MoaD/ThiS"/>
    <property type="match status" value="1"/>
</dbReference>
<evidence type="ECO:0000313" key="2">
    <source>
        <dbReference type="WBParaSite" id="SVE_1597800.1"/>
    </source>
</evidence>
<dbReference type="STRING" id="75913.A0A0K0FUG6"/>
<dbReference type="AlphaFoldDB" id="A0A0K0FUG6"/>
<keyword evidence="1" id="KW-1185">Reference proteome</keyword>
<dbReference type="Pfam" id="PF02597">
    <property type="entry name" value="ThiS"/>
    <property type="match status" value="1"/>
</dbReference>
<dbReference type="WBParaSite" id="SVE_1597800.1">
    <property type="protein sequence ID" value="SVE_1597800.1"/>
    <property type="gene ID" value="SVE_1597800"/>
</dbReference>
<sequence length="84" mass="9523">MSEKNVLLFGSAREPYDNVIKIVFPKVVKGKIVKDIIFRNLDKISHLKECCMLAINQEYVKDFDVEIDMDNVKEIAVLPPLSGG</sequence>
<reference evidence="2" key="2">
    <citation type="submission" date="2015-08" db="UniProtKB">
        <authorList>
            <consortium name="WormBaseParasite"/>
        </authorList>
    </citation>
    <scope>IDENTIFICATION</scope>
</reference>
<protein>
    <submittedName>
        <fullName evidence="2">Molybdopterin synthase sulfur carrier subunit</fullName>
    </submittedName>
</protein>
<dbReference type="Gene3D" id="3.10.20.30">
    <property type="match status" value="1"/>
</dbReference>
<dbReference type="InterPro" id="IPR016155">
    <property type="entry name" value="Mopterin_synth/thiamin_S_b"/>
</dbReference>
<reference evidence="1" key="1">
    <citation type="submission" date="2014-07" db="EMBL/GenBank/DDBJ databases">
        <authorList>
            <person name="Martin A.A"/>
            <person name="De Silva N."/>
        </authorList>
    </citation>
    <scope>NUCLEOTIDE SEQUENCE</scope>
</reference>
<accession>A0A0K0FUG6</accession>
<dbReference type="InterPro" id="IPR012675">
    <property type="entry name" value="Beta-grasp_dom_sf"/>
</dbReference>
<organism evidence="1 2">
    <name type="scientific">Strongyloides venezuelensis</name>
    <name type="common">Threadworm</name>
    <dbReference type="NCBI Taxonomy" id="75913"/>
    <lineage>
        <taxon>Eukaryota</taxon>
        <taxon>Metazoa</taxon>
        <taxon>Ecdysozoa</taxon>
        <taxon>Nematoda</taxon>
        <taxon>Chromadorea</taxon>
        <taxon>Rhabditida</taxon>
        <taxon>Tylenchina</taxon>
        <taxon>Panagrolaimomorpha</taxon>
        <taxon>Strongyloidoidea</taxon>
        <taxon>Strongyloididae</taxon>
        <taxon>Strongyloides</taxon>
    </lineage>
</organism>
<evidence type="ECO:0000313" key="1">
    <source>
        <dbReference type="Proteomes" id="UP000035680"/>
    </source>
</evidence>
<dbReference type="Proteomes" id="UP000035680">
    <property type="component" value="Unassembled WGS sequence"/>
</dbReference>
<dbReference type="InterPro" id="IPR003749">
    <property type="entry name" value="ThiS/MoaD-like"/>
</dbReference>
<proteinExistence type="predicted"/>
<name>A0A0K0FUG6_STRVS</name>